<proteinExistence type="predicted"/>
<protein>
    <submittedName>
        <fullName evidence="1">Uncharacterized protein</fullName>
    </submittedName>
</protein>
<evidence type="ECO:0000313" key="2">
    <source>
        <dbReference type="Proteomes" id="UP000595140"/>
    </source>
</evidence>
<organism evidence="1 2">
    <name type="scientific">Cuscuta campestris</name>
    <dbReference type="NCBI Taxonomy" id="132261"/>
    <lineage>
        <taxon>Eukaryota</taxon>
        <taxon>Viridiplantae</taxon>
        <taxon>Streptophyta</taxon>
        <taxon>Embryophyta</taxon>
        <taxon>Tracheophyta</taxon>
        <taxon>Spermatophyta</taxon>
        <taxon>Magnoliopsida</taxon>
        <taxon>eudicotyledons</taxon>
        <taxon>Gunneridae</taxon>
        <taxon>Pentapetalae</taxon>
        <taxon>asterids</taxon>
        <taxon>lamiids</taxon>
        <taxon>Solanales</taxon>
        <taxon>Convolvulaceae</taxon>
        <taxon>Cuscuteae</taxon>
        <taxon>Cuscuta</taxon>
        <taxon>Cuscuta subgen. Grammica</taxon>
        <taxon>Cuscuta sect. Cleistogrammica</taxon>
    </lineage>
</organism>
<dbReference type="EMBL" id="OOIL02002582">
    <property type="protein sequence ID" value="VFQ83521.1"/>
    <property type="molecule type" value="Genomic_DNA"/>
</dbReference>
<accession>A0A484M3W6</accession>
<sequence length="79" mass="8478">MGFGFGRFASSITRCLPFFSTTVRSPLSCYPGGPGVFGPLAQILRRRAIDGRRAYDANNFGEPCPVLNSSSSELAVFNA</sequence>
<name>A0A484M3W6_9ASTE</name>
<dbReference type="Proteomes" id="UP000595140">
    <property type="component" value="Unassembled WGS sequence"/>
</dbReference>
<dbReference type="AlphaFoldDB" id="A0A484M3W6"/>
<evidence type="ECO:0000313" key="1">
    <source>
        <dbReference type="EMBL" id="VFQ83521.1"/>
    </source>
</evidence>
<gene>
    <name evidence="1" type="ORF">CCAM_LOCUS25297</name>
</gene>
<reference evidence="1 2" key="1">
    <citation type="submission" date="2018-04" db="EMBL/GenBank/DDBJ databases">
        <authorList>
            <person name="Vogel A."/>
        </authorList>
    </citation>
    <scope>NUCLEOTIDE SEQUENCE [LARGE SCALE GENOMIC DNA]</scope>
</reference>
<keyword evidence="2" id="KW-1185">Reference proteome</keyword>